<accession>A0A9Q3P508</accession>
<dbReference type="InterPro" id="IPR012337">
    <property type="entry name" value="RNaseH-like_sf"/>
</dbReference>
<evidence type="ECO:0000313" key="5">
    <source>
        <dbReference type="Proteomes" id="UP000765509"/>
    </source>
</evidence>
<dbReference type="Pfam" id="PF25597">
    <property type="entry name" value="SH3_retrovirus"/>
    <property type="match status" value="1"/>
</dbReference>
<keyword evidence="5" id="KW-1185">Reference proteome</keyword>
<dbReference type="GO" id="GO:0003676">
    <property type="term" value="F:nucleic acid binding"/>
    <property type="evidence" value="ECO:0007669"/>
    <property type="project" value="InterPro"/>
</dbReference>
<dbReference type="InterPro" id="IPR013103">
    <property type="entry name" value="RVT_2"/>
</dbReference>
<evidence type="ECO:0008006" key="6">
    <source>
        <dbReference type="Google" id="ProtNLM"/>
    </source>
</evidence>
<evidence type="ECO:0000259" key="2">
    <source>
        <dbReference type="Pfam" id="PF22936"/>
    </source>
</evidence>
<protein>
    <recommendedName>
        <fullName evidence="6">Integrase catalytic domain-containing protein</fullName>
    </recommendedName>
</protein>
<name>A0A9Q3P508_9BASI</name>
<reference evidence="4" key="1">
    <citation type="submission" date="2021-03" db="EMBL/GenBank/DDBJ databases">
        <title>Draft genome sequence of rust myrtle Austropuccinia psidii MF-1, a brazilian biotype.</title>
        <authorList>
            <person name="Quecine M.C."/>
            <person name="Pachon D.M.R."/>
            <person name="Bonatelli M.L."/>
            <person name="Correr F.H."/>
            <person name="Franceschini L.M."/>
            <person name="Leite T.F."/>
            <person name="Margarido G.R.A."/>
            <person name="Almeida C.A."/>
            <person name="Ferrarezi J.A."/>
            <person name="Labate C.A."/>
        </authorList>
    </citation>
    <scope>NUCLEOTIDE SEQUENCE</scope>
    <source>
        <strain evidence="4">MF-1</strain>
    </source>
</reference>
<dbReference type="PANTHER" id="PTHR11439:SF463">
    <property type="entry name" value="REVERSE TRANSCRIPTASE TY1_COPIA-TYPE DOMAIN-CONTAINING PROTEIN"/>
    <property type="match status" value="1"/>
</dbReference>
<organism evidence="4 5">
    <name type="scientific">Austropuccinia psidii MF-1</name>
    <dbReference type="NCBI Taxonomy" id="1389203"/>
    <lineage>
        <taxon>Eukaryota</taxon>
        <taxon>Fungi</taxon>
        <taxon>Dikarya</taxon>
        <taxon>Basidiomycota</taxon>
        <taxon>Pucciniomycotina</taxon>
        <taxon>Pucciniomycetes</taxon>
        <taxon>Pucciniales</taxon>
        <taxon>Sphaerophragmiaceae</taxon>
        <taxon>Austropuccinia</taxon>
    </lineage>
</organism>
<gene>
    <name evidence="4" type="ORF">O181_087146</name>
</gene>
<dbReference type="Gene3D" id="3.30.420.10">
    <property type="entry name" value="Ribonuclease H-like superfamily/Ribonuclease H"/>
    <property type="match status" value="1"/>
</dbReference>
<feature type="domain" description="Reverse transcriptase Ty1/copia-type" evidence="1">
    <location>
        <begin position="534"/>
        <end position="771"/>
    </location>
</feature>
<dbReference type="AlphaFoldDB" id="A0A9Q3P508"/>
<dbReference type="Proteomes" id="UP000765509">
    <property type="component" value="Unassembled WGS sequence"/>
</dbReference>
<sequence length="933" mass="105646">MVYFCANGTHNPLNTTHKPNRCYVEFPHLCPKRKNEKDKENSLTKSSPTTQLSTSQALMTNLKMESLSSQVIIDCAATHHMFNQKSFFLELSEMTPFVVSTGDPSSTLYGEGIGSVSLRINGSTIELKECLYVLQISKILISLLQIFDKDITIHKLPANLFEIISQDFKITGKIADRLMVVDCNPPQSNLTTSYLWNQRLGHPSNQTLKTLVLSPLNDPCQICMHGKSTLLPFLGQFNKVNQPLECVHLDLTFAENLHDKRIKRVISVKGGEFENISFKVLALKCGFTHDRSPTATPQHNCFAERANRTILNKAKCLLIGSNLPQHYCRSSRIKRIKTFGCKAVILIPKHLQSWKFSPSGEDGILLGYENENSAYRILRIRDRTIVITRHALFAENHFPSIDSNPNSDSHSDRWIDLCEERDECINNEEILTDQGSSEVTEGAECLQEQGEEFAQDITPNDRPIRLRVVGPRHPKIINGDISQSNILPYSLRPKTFVTVKDADPISYQSALSDSHCEDWKKAISKELNSMENLKVWSVVDLQPSMKLVGTTWVFRTKRDVMNRITEYKARLCAQGFSQTLGVEYSKTFAPTGHLSSLRTQIAFSAIKGLEFQQMDFRSEFLNAPLTEDVYLSIPQGIPLDKKKVCLKLHKAIYGLKQAPLAGYNRLTVWLKSRNFKPSISDPCVFYRCGTNPVWLFLHVDNLAIFGRELSHFKSEIKKEFEVKDMGTADLMLGISICHLSDSVLLSQAHYTESLLDQYGMSKCQPVVTPIIPNQHLDKETEDNVVAFKKLNVNYRSAIGGLSYLSTATCPDISFAVSSLSQFLENPGIQHWNAFINVLRYLKGTSSFCLMYQRHQEARVVAYFDADWGNCRITRQSTTGFVILIGDCLVTWKTQKQPTVSLSTNEAEYKALAYLNTEVLWLRQFIQELNLMTI</sequence>
<dbReference type="Pfam" id="PF07727">
    <property type="entry name" value="RVT_2"/>
    <property type="match status" value="1"/>
</dbReference>
<dbReference type="OrthoDB" id="411615at2759"/>
<feature type="domain" description="Retroviral polymerase SH3-like" evidence="3">
    <location>
        <begin position="341"/>
        <end position="403"/>
    </location>
</feature>
<feature type="domain" description="Retrovirus-related Pol polyprotein from transposon TNT 1-94-like beta-barrel" evidence="2">
    <location>
        <begin position="72"/>
        <end position="149"/>
    </location>
</feature>
<evidence type="ECO:0000259" key="1">
    <source>
        <dbReference type="Pfam" id="PF07727"/>
    </source>
</evidence>
<dbReference type="InterPro" id="IPR054722">
    <property type="entry name" value="PolX-like_BBD"/>
</dbReference>
<evidence type="ECO:0000313" key="4">
    <source>
        <dbReference type="EMBL" id="MBW0547431.1"/>
    </source>
</evidence>
<comment type="caution">
    <text evidence="4">The sequence shown here is derived from an EMBL/GenBank/DDBJ whole genome shotgun (WGS) entry which is preliminary data.</text>
</comment>
<dbReference type="InterPro" id="IPR036397">
    <property type="entry name" value="RNaseH_sf"/>
</dbReference>
<dbReference type="EMBL" id="AVOT02052526">
    <property type="protein sequence ID" value="MBW0547431.1"/>
    <property type="molecule type" value="Genomic_DNA"/>
</dbReference>
<dbReference type="PANTHER" id="PTHR11439">
    <property type="entry name" value="GAG-POL-RELATED RETROTRANSPOSON"/>
    <property type="match status" value="1"/>
</dbReference>
<dbReference type="CDD" id="cd09272">
    <property type="entry name" value="RNase_HI_RT_Ty1"/>
    <property type="match status" value="1"/>
</dbReference>
<dbReference type="SUPFAM" id="SSF53098">
    <property type="entry name" value="Ribonuclease H-like"/>
    <property type="match status" value="1"/>
</dbReference>
<evidence type="ECO:0000259" key="3">
    <source>
        <dbReference type="Pfam" id="PF25597"/>
    </source>
</evidence>
<dbReference type="Pfam" id="PF22936">
    <property type="entry name" value="Pol_BBD"/>
    <property type="match status" value="1"/>
</dbReference>
<proteinExistence type="predicted"/>
<dbReference type="InterPro" id="IPR057670">
    <property type="entry name" value="SH3_retrovirus"/>
</dbReference>